<accession>A0ABQ2TBK9</accession>
<comment type="caution">
    <text evidence="1">The sequence shown here is derived from an EMBL/GenBank/DDBJ whole genome shotgun (WGS) entry which is preliminary data.</text>
</comment>
<gene>
    <name evidence="1" type="ORF">GCM10010285_46970</name>
</gene>
<reference evidence="2" key="1">
    <citation type="journal article" date="2019" name="Int. J. Syst. Evol. Microbiol.">
        <title>The Global Catalogue of Microorganisms (GCM) 10K type strain sequencing project: providing services to taxonomists for standard genome sequencing and annotation.</title>
        <authorList>
            <consortium name="The Broad Institute Genomics Platform"/>
            <consortium name="The Broad Institute Genome Sequencing Center for Infectious Disease"/>
            <person name="Wu L."/>
            <person name="Ma J."/>
        </authorList>
    </citation>
    <scope>NUCLEOTIDE SEQUENCE [LARGE SCALE GENOMIC DNA]</scope>
    <source>
        <strain evidence="2">JCM 4416</strain>
    </source>
</reference>
<name>A0ABQ2TBK9_STREZ</name>
<dbReference type="EMBL" id="BMTX01000016">
    <property type="protein sequence ID" value="GGS62188.1"/>
    <property type="molecule type" value="Genomic_DNA"/>
</dbReference>
<proteinExistence type="predicted"/>
<keyword evidence="2" id="KW-1185">Reference proteome</keyword>
<sequence length="141" mass="15466">MRNLSPYWNISTLLIGEEVPGVFSVFIADGVDAAEKGFYFDLQRFVAEQPDEQNVRNGTDSYCVVNESGGVHYGGLKGASLLPDLLILSFRTEAVEALELPSRIIPLGITPSVDLDALRAGLERVLTYGNRRKVPRLNLGN</sequence>
<evidence type="ECO:0000313" key="2">
    <source>
        <dbReference type="Proteomes" id="UP000597853"/>
    </source>
</evidence>
<protein>
    <recommendedName>
        <fullName evidence="3">Immunity protein 10 of polymorphic toxin system</fullName>
    </recommendedName>
</protein>
<evidence type="ECO:0008006" key="3">
    <source>
        <dbReference type="Google" id="ProtNLM"/>
    </source>
</evidence>
<organism evidence="1 2">
    <name type="scientific">Streptomyces pseudogriseolus</name>
    <name type="common">Streptomyces gancidicus</name>
    <name type="synonym">Streptomyces rubiginosus</name>
    <dbReference type="NCBI Taxonomy" id="36817"/>
    <lineage>
        <taxon>Bacteria</taxon>
        <taxon>Bacillati</taxon>
        <taxon>Actinomycetota</taxon>
        <taxon>Actinomycetes</taxon>
        <taxon>Kitasatosporales</taxon>
        <taxon>Streptomycetaceae</taxon>
        <taxon>Streptomyces</taxon>
        <taxon>Streptomyces pseudogriseolus group</taxon>
    </lineage>
</organism>
<dbReference type="Proteomes" id="UP000597853">
    <property type="component" value="Unassembled WGS sequence"/>
</dbReference>
<evidence type="ECO:0000313" key="1">
    <source>
        <dbReference type="EMBL" id="GGS62188.1"/>
    </source>
</evidence>